<dbReference type="SUPFAM" id="SSF51306">
    <property type="entry name" value="LexA/Signal peptidase"/>
    <property type="match status" value="1"/>
</dbReference>
<dbReference type="AlphaFoldDB" id="A0A9X1TW30"/>
<keyword evidence="3" id="KW-1185">Reference proteome</keyword>
<evidence type="ECO:0000313" key="3">
    <source>
        <dbReference type="Proteomes" id="UP001139410"/>
    </source>
</evidence>
<protein>
    <recommendedName>
        <fullName evidence="1">Peptidase S24/S26A/S26B/S26C domain-containing protein</fullName>
    </recommendedName>
</protein>
<dbReference type="InterPro" id="IPR039418">
    <property type="entry name" value="LexA-like"/>
</dbReference>
<sequence>MSNDGTQLIDDLMRFLPNGMTANSWAVKAGVSRTIWADIKRHGNPSRRTLEKLMTAVGSSLAEFEALRIGAGSLLAEHIPAIGVGDARRGAWRPAPLEPIPLYEASKAGEWGVPGSGIELTELSEKIGDWLPRPVGLAGDGDVYAVPIPGQSMWPRFRPGRRLLVSPAAPVEVGDDVLVRLVMRKGRQGPVLIKELTRRSAGHVELRQFNPDISFRVGSAEIASVHKVVGEAI</sequence>
<dbReference type="InterPro" id="IPR015927">
    <property type="entry name" value="Peptidase_S24_S26A/B/C"/>
</dbReference>
<feature type="domain" description="Peptidase S24/S26A/S26B/S26C" evidence="1">
    <location>
        <begin position="131"/>
        <end position="218"/>
    </location>
</feature>
<dbReference type="Gene3D" id="2.10.109.10">
    <property type="entry name" value="Umud Fragment, subunit A"/>
    <property type="match status" value="1"/>
</dbReference>
<dbReference type="InterPro" id="IPR036286">
    <property type="entry name" value="LexA/Signal_pep-like_sf"/>
</dbReference>
<dbReference type="EMBL" id="JAKFGM010000001">
    <property type="protein sequence ID" value="MCF2513655.1"/>
    <property type="molecule type" value="Genomic_DNA"/>
</dbReference>
<accession>A0A9X1TW30</accession>
<gene>
    <name evidence="2" type="ORF">LVY65_01045</name>
</gene>
<evidence type="ECO:0000259" key="1">
    <source>
        <dbReference type="Pfam" id="PF00717"/>
    </source>
</evidence>
<dbReference type="RefSeq" id="WP_235066159.1">
    <property type="nucleotide sequence ID" value="NZ_JAKFGM010000001.1"/>
</dbReference>
<comment type="caution">
    <text evidence="2">The sequence shown here is derived from an EMBL/GenBank/DDBJ whole genome shotgun (WGS) entry which is preliminary data.</text>
</comment>
<dbReference type="CDD" id="cd06529">
    <property type="entry name" value="S24_LexA-like"/>
    <property type="match status" value="1"/>
</dbReference>
<proteinExistence type="predicted"/>
<name>A0A9X1TW30_9SPHN</name>
<dbReference type="Proteomes" id="UP001139410">
    <property type="component" value="Unassembled WGS sequence"/>
</dbReference>
<reference evidence="2" key="1">
    <citation type="submission" date="2022-01" db="EMBL/GenBank/DDBJ databases">
        <authorList>
            <person name="Jo J.-H."/>
            <person name="Im W.-T."/>
        </authorList>
    </citation>
    <scope>NUCLEOTIDE SEQUENCE</scope>
    <source>
        <strain evidence="2">G124</strain>
    </source>
</reference>
<organism evidence="2 3">
    <name type="scientific">Sphingomonas cremea</name>
    <dbReference type="NCBI Taxonomy" id="2904799"/>
    <lineage>
        <taxon>Bacteria</taxon>
        <taxon>Pseudomonadati</taxon>
        <taxon>Pseudomonadota</taxon>
        <taxon>Alphaproteobacteria</taxon>
        <taxon>Sphingomonadales</taxon>
        <taxon>Sphingomonadaceae</taxon>
        <taxon>Sphingomonas</taxon>
    </lineage>
</organism>
<dbReference type="Pfam" id="PF00717">
    <property type="entry name" value="Peptidase_S24"/>
    <property type="match status" value="1"/>
</dbReference>
<evidence type="ECO:0000313" key="2">
    <source>
        <dbReference type="EMBL" id="MCF2513655.1"/>
    </source>
</evidence>